<comment type="caution">
    <text evidence="5">The sequence shown here is derived from an EMBL/GenBank/DDBJ whole genome shotgun (WGS) entry which is preliminary data.</text>
</comment>
<dbReference type="InterPro" id="IPR008964">
    <property type="entry name" value="Invasin/intimin_cell_adhesion"/>
</dbReference>
<dbReference type="AlphaFoldDB" id="A0A4V6QLM9"/>
<dbReference type="EMBL" id="RQFL01000007">
    <property type="protein sequence ID" value="TGK94740.1"/>
    <property type="molecule type" value="Genomic_DNA"/>
</dbReference>
<dbReference type="PANTHER" id="PTHR30344:SF1">
    <property type="entry name" value="6-PHOSPHOGLUCONOLACTONASE"/>
    <property type="match status" value="1"/>
</dbReference>
<comment type="similarity">
    <text evidence="1">Belongs to the cycloisomerase 2 family.</text>
</comment>
<reference evidence="6" key="1">
    <citation type="submission" date="2018-10" db="EMBL/GenBank/DDBJ databases">
        <authorList>
            <person name="Vincent A.T."/>
            <person name="Schiettekatte O."/>
            <person name="Bourhy P."/>
            <person name="Veyrier F.J."/>
            <person name="Picardeau M."/>
        </authorList>
    </citation>
    <scope>NUCLEOTIDE SEQUENCE</scope>
    <source>
        <strain evidence="6">201800281</strain>
    </source>
</reference>
<dbReference type="Gene3D" id="2.60.40.1080">
    <property type="match status" value="1"/>
</dbReference>
<feature type="domain" description="BIG2" evidence="4">
    <location>
        <begin position="64"/>
        <end position="142"/>
    </location>
</feature>
<dbReference type="InterPro" id="IPR019405">
    <property type="entry name" value="Lactonase_7-beta_prop"/>
</dbReference>
<dbReference type="InterPro" id="IPR011045">
    <property type="entry name" value="N2O_reductase_N"/>
</dbReference>
<dbReference type="InterPro" id="IPR003343">
    <property type="entry name" value="Big_2"/>
</dbReference>
<organism evidence="5 7">
    <name type="scientific">Leptospira bourretii</name>
    <dbReference type="NCBI Taxonomy" id="2484962"/>
    <lineage>
        <taxon>Bacteria</taxon>
        <taxon>Pseudomonadati</taxon>
        <taxon>Spirochaetota</taxon>
        <taxon>Spirochaetia</taxon>
        <taxon>Leptospirales</taxon>
        <taxon>Leptospiraceae</taxon>
        <taxon>Leptospira</taxon>
    </lineage>
</organism>
<dbReference type="InterPro" id="IPR015943">
    <property type="entry name" value="WD40/YVTN_repeat-like_dom_sf"/>
</dbReference>
<dbReference type="InterPro" id="IPR050282">
    <property type="entry name" value="Cycloisomerase_2"/>
</dbReference>
<name>A0A4V6QLM9_9LEPT</name>
<dbReference type="GO" id="GO:0005829">
    <property type="term" value="C:cytosol"/>
    <property type="evidence" value="ECO:0007669"/>
    <property type="project" value="TreeGrafter"/>
</dbReference>
<evidence type="ECO:0000256" key="1">
    <source>
        <dbReference type="ARBA" id="ARBA00005564"/>
    </source>
</evidence>
<reference evidence="5 7" key="2">
    <citation type="journal article" date="2019" name="PLoS Negl. Trop. Dis.">
        <title>Revisiting the worldwide diversity of Leptospira species in the environment.</title>
        <authorList>
            <person name="Vincent A.T."/>
            <person name="Schiettekatte O."/>
            <person name="Bourhy P."/>
            <person name="Veyrier F.J."/>
            <person name="Picardeau M."/>
        </authorList>
    </citation>
    <scope>NUCLEOTIDE SEQUENCE [LARGE SCALE GENOMIC DNA]</scope>
    <source>
        <strain evidence="5 7">201800280</strain>
        <strain evidence="6">201800281</strain>
    </source>
</reference>
<dbReference type="Gene3D" id="2.130.10.10">
    <property type="entry name" value="YVTN repeat-like/Quinoprotein amine dehydrogenase"/>
    <property type="match status" value="2"/>
</dbReference>
<feature type="transmembrane region" description="Helical" evidence="3">
    <location>
        <begin position="20"/>
        <end position="39"/>
    </location>
</feature>
<evidence type="ECO:0000256" key="2">
    <source>
        <dbReference type="ARBA" id="ARBA00022526"/>
    </source>
</evidence>
<evidence type="ECO:0000259" key="4">
    <source>
        <dbReference type="SMART" id="SM00635"/>
    </source>
</evidence>
<keyword evidence="3" id="KW-0472">Membrane</keyword>
<dbReference type="SUPFAM" id="SSF50974">
    <property type="entry name" value="Nitrous oxide reductase, N-terminal domain"/>
    <property type="match status" value="1"/>
</dbReference>
<keyword evidence="8" id="KW-1185">Reference proteome</keyword>
<proteinExistence type="inferred from homology"/>
<evidence type="ECO:0000313" key="5">
    <source>
        <dbReference type="EMBL" id="TGK85842.1"/>
    </source>
</evidence>
<dbReference type="GO" id="GO:0017057">
    <property type="term" value="F:6-phosphogluconolactonase activity"/>
    <property type="evidence" value="ECO:0007669"/>
    <property type="project" value="TreeGrafter"/>
</dbReference>
<keyword evidence="3" id="KW-1133">Transmembrane helix</keyword>
<evidence type="ECO:0000313" key="7">
    <source>
        <dbReference type="Proteomes" id="UP000297394"/>
    </source>
</evidence>
<keyword evidence="2" id="KW-0313">Glucose metabolism</keyword>
<dbReference type="Pfam" id="PF02368">
    <property type="entry name" value="Big_2"/>
    <property type="match status" value="1"/>
</dbReference>
<dbReference type="Proteomes" id="UP000297394">
    <property type="component" value="Unassembled WGS sequence"/>
</dbReference>
<dbReference type="SMART" id="SM00635">
    <property type="entry name" value="BID_2"/>
    <property type="match status" value="1"/>
</dbReference>
<protein>
    <submittedName>
        <fullName evidence="5">6-phosphogluconolactonase</fullName>
    </submittedName>
</protein>
<keyword evidence="3" id="KW-0812">Transmembrane</keyword>
<dbReference type="Proteomes" id="UP000297918">
    <property type="component" value="Unassembled WGS sequence"/>
</dbReference>
<keyword evidence="2" id="KW-0119">Carbohydrate metabolism</keyword>
<evidence type="ECO:0000313" key="8">
    <source>
        <dbReference type="Proteomes" id="UP000297918"/>
    </source>
</evidence>
<dbReference type="OrthoDB" id="344143at2"/>
<dbReference type="GO" id="GO:0006006">
    <property type="term" value="P:glucose metabolic process"/>
    <property type="evidence" value="ECO:0007669"/>
    <property type="project" value="UniProtKB-KW"/>
</dbReference>
<accession>A0A4V6QLM9</accession>
<sequence length="468" mass="50235">MKTDFSKCSYHSKDLVFPKILTLLICIFSFNACLLNPIVQCILFPEKDPSSKSWFGLLALLASSNSVVELNHTWAGIRKGNSLQLEAQYYSDGARTDSTFYWTSSNDSVAIVSQTGLVQSVGNGKILITATSADGRASATSAITVYSGYVYASLDLNDFVGHLTMDNSTGVLAFSTTYNAGDGPTGIGVDPSGKFLFTGDFYGGSISQFLINQTTGGLTSNTPVFVAAGLNPRNLITTPDSRFLYLASEGTSAIRAYAINPNGTLTFLNSYPTMVRGEIQISRNGNFIFYMTPSVTEITSYRINYSDGSLSQAGVSPTFPNNGPGHVSTHPNGKYLYVGTFPDVTILSFDSNLGQMSFVDSVFHGMSINSTAIHPSGRFLYLVHINEGVVSCYTVDPNTGKISYSSNVSGYSGNSLRFMVIDPSGRFAYVAANTGNNLFQFSINQTTGELTPMGTANAGGPQWNLTFL</sequence>
<dbReference type="PANTHER" id="PTHR30344">
    <property type="entry name" value="6-PHOSPHOGLUCONOLACTONASE-RELATED"/>
    <property type="match status" value="1"/>
</dbReference>
<dbReference type="Pfam" id="PF10282">
    <property type="entry name" value="Lactonase"/>
    <property type="match status" value="1"/>
</dbReference>
<dbReference type="SUPFAM" id="SSF49373">
    <property type="entry name" value="Invasin/intimin cell-adhesion fragments"/>
    <property type="match status" value="1"/>
</dbReference>
<gene>
    <name evidence="5" type="ORF">EHQ23_14585</name>
    <name evidence="6" type="ORF">EHQ26_02015</name>
</gene>
<evidence type="ECO:0000256" key="3">
    <source>
        <dbReference type="SAM" id="Phobius"/>
    </source>
</evidence>
<dbReference type="EMBL" id="RQFM01000022">
    <property type="protein sequence ID" value="TGK85842.1"/>
    <property type="molecule type" value="Genomic_DNA"/>
</dbReference>
<evidence type="ECO:0000313" key="6">
    <source>
        <dbReference type="EMBL" id="TGK94740.1"/>
    </source>
</evidence>